<protein>
    <submittedName>
        <fullName evidence="2">Uncharacterized protein</fullName>
    </submittedName>
</protein>
<evidence type="ECO:0000313" key="3">
    <source>
        <dbReference type="Proteomes" id="UP000315295"/>
    </source>
</evidence>
<dbReference type="AlphaFoldDB" id="A0A540KFE6"/>
<sequence>MLPDDFIFQYNTNAMDAVINLQLTARGDAMAILAFVIIRKIKIKCIDVAVHGDGGPPPPPPPPPFGGEDVHGGPQIGGGDFHGDHGADPAIGGAGVRVAHPAFGGGDVHGGPQIHGDHDADPAIGGGDNFLDFEELGSNQL</sequence>
<accession>A0A540KFE6</accession>
<reference evidence="2 3" key="1">
    <citation type="journal article" date="2019" name="G3 (Bethesda)">
        <title>Sequencing of a Wild Apple (Malus baccata) Genome Unravels the Differences Between Cultivated and Wild Apple Species Regarding Disease Resistance and Cold Tolerance.</title>
        <authorList>
            <person name="Chen X."/>
        </authorList>
    </citation>
    <scope>NUCLEOTIDE SEQUENCE [LARGE SCALE GENOMIC DNA]</scope>
    <source>
        <strain evidence="3">cv. Shandingzi</strain>
        <tissue evidence="2">Leaves</tissue>
    </source>
</reference>
<keyword evidence="3" id="KW-1185">Reference proteome</keyword>
<proteinExistence type="predicted"/>
<feature type="compositionally biased region" description="Pro residues" evidence="1">
    <location>
        <begin position="55"/>
        <end position="65"/>
    </location>
</feature>
<organism evidence="2 3">
    <name type="scientific">Malus baccata</name>
    <name type="common">Siberian crab apple</name>
    <name type="synonym">Pyrus baccata</name>
    <dbReference type="NCBI Taxonomy" id="106549"/>
    <lineage>
        <taxon>Eukaryota</taxon>
        <taxon>Viridiplantae</taxon>
        <taxon>Streptophyta</taxon>
        <taxon>Embryophyta</taxon>
        <taxon>Tracheophyta</taxon>
        <taxon>Spermatophyta</taxon>
        <taxon>Magnoliopsida</taxon>
        <taxon>eudicotyledons</taxon>
        <taxon>Gunneridae</taxon>
        <taxon>Pentapetalae</taxon>
        <taxon>rosids</taxon>
        <taxon>fabids</taxon>
        <taxon>Rosales</taxon>
        <taxon>Rosaceae</taxon>
        <taxon>Amygdaloideae</taxon>
        <taxon>Maleae</taxon>
        <taxon>Malus</taxon>
    </lineage>
</organism>
<evidence type="ECO:0000256" key="1">
    <source>
        <dbReference type="SAM" id="MobiDB-lite"/>
    </source>
</evidence>
<gene>
    <name evidence="2" type="ORF">C1H46_041765</name>
</gene>
<dbReference type="Proteomes" id="UP000315295">
    <property type="component" value="Unassembled WGS sequence"/>
</dbReference>
<dbReference type="EMBL" id="VIEB01001375">
    <property type="protein sequence ID" value="TQD72692.1"/>
    <property type="molecule type" value="Genomic_DNA"/>
</dbReference>
<comment type="caution">
    <text evidence="2">The sequence shown here is derived from an EMBL/GenBank/DDBJ whole genome shotgun (WGS) entry which is preliminary data.</text>
</comment>
<name>A0A540KFE6_MALBA</name>
<evidence type="ECO:0000313" key="2">
    <source>
        <dbReference type="EMBL" id="TQD72692.1"/>
    </source>
</evidence>
<feature type="region of interest" description="Disordered" evidence="1">
    <location>
        <begin position="51"/>
        <end position="131"/>
    </location>
</feature>